<dbReference type="EMBL" id="UGQE01000004">
    <property type="protein sequence ID" value="STZ14044.1"/>
    <property type="molecule type" value="Genomic_DNA"/>
</dbReference>
<evidence type="ECO:0000259" key="2">
    <source>
        <dbReference type="Pfam" id="PF18664"/>
    </source>
</evidence>
<dbReference type="InterPro" id="IPR006528">
    <property type="entry name" value="Phage_head_morphogenesis_dom"/>
</dbReference>
<dbReference type="Proteomes" id="UP000255279">
    <property type="component" value="Unassembled WGS sequence"/>
</dbReference>
<feature type="domain" description="Phage head morphogenesis" evidence="1">
    <location>
        <begin position="147"/>
        <end position="255"/>
    </location>
</feature>
<evidence type="ECO:0000259" key="1">
    <source>
        <dbReference type="Pfam" id="PF04233"/>
    </source>
</evidence>
<dbReference type="Pfam" id="PF04233">
    <property type="entry name" value="Phage_Mu_F"/>
    <property type="match status" value="1"/>
</dbReference>
<organism evidence="3 4">
    <name type="scientific">Moraxella caviae</name>
    <dbReference type="NCBI Taxonomy" id="34060"/>
    <lineage>
        <taxon>Bacteria</taxon>
        <taxon>Pseudomonadati</taxon>
        <taxon>Pseudomonadota</taxon>
        <taxon>Gammaproteobacteria</taxon>
        <taxon>Moraxellales</taxon>
        <taxon>Moraxellaceae</taxon>
        <taxon>Moraxella</taxon>
    </lineage>
</organism>
<dbReference type="Pfam" id="PF18664">
    <property type="entry name" value="CdiA_C_tRNase"/>
    <property type="match status" value="1"/>
</dbReference>
<feature type="domain" description="CdiA C-terminal tRNase" evidence="2">
    <location>
        <begin position="294"/>
        <end position="414"/>
    </location>
</feature>
<dbReference type="CDD" id="cd20726">
    <property type="entry name" value="CDI_toxin_BpE479_tRNase-like"/>
    <property type="match status" value="1"/>
</dbReference>
<dbReference type="AlphaFoldDB" id="A0A378R7C8"/>
<protein>
    <submittedName>
        <fullName evidence="3">Phage head morphogenesis protein, SPP1 gp7 family</fullName>
    </submittedName>
</protein>
<accession>A0A378R7C8</accession>
<gene>
    <name evidence="3" type="ORF">NCTC10293_01633</name>
</gene>
<proteinExistence type="predicted"/>
<dbReference type="RefSeq" id="WP_158078968.1">
    <property type="nucleotide sequence ID" value="NZ_MUXU01000078.1"/>
</dbReference>
<evidence type="ECO:0000313" key="3">
    <source>
        <dbReference type="EMBL" id="STZ14044.1"/>
    </source>
</evidence>
<dbReference type="NCBIfam" id="TIGR01641">
    <property type="entry name" value="phageSPP1_gp7"/>
    <property type="match status" value="1"/>
</dbReference>
<sequence>MMTYNLKELLGKLSKTVRLPFIANRLSSERIYQRKLGGLVRRIGNAVADGVLPAYAAYVASGEEISGDEMMAMVGVGAAIATAEVINWAKDFVRGEMSWHNDKFVQSIKTATNLDVSALVRVDEAVLDDMVSRNVSLIKNLSDDTQNQIKQAVINAKMSKRSADDLKADIAHILGKQDKRATLIATDQTIKITADLNEYRQRQAGVRYYRWESTADGRVRQLHRQLHGRIYEWGKPTDAEQGLPPGKPIRCRCRAVAVVPAFEQVSFKDIQLDDNDSEVQRLLIDLLDNKPKLHEAMAAAQYQAFFGVRLIRPKPEFVNGNAKAGFDYLVEQTGKRIDFMFTMHGYPKKKIEKLNQFFAHNDTTWADKKDDIQSHLRKADIVPLDLRYLTDENRTMLIQHVLSLPVKQQKQILFIE</sequence>
<name>A0A378R7C8_9GAMM</name>
<reference evidence="3 4" key="1">
    <citation type="submission" date="2018-06" db="EMBL/GenBank/DDBJ databases">
        <authorList>
            <consortium name="Pathogen Informatics"/>
            <person name="Doyle S."/>
        </authorList>
    </citation>
    <scope>NUCLEOTIDE SEQUENCE [LARGE SCALE GENOMIC DNA]</scope>
    <source>
        <strain evidence="3 4">NCTC10293</strain>
    </source>
</reference>
<dbReference type="InterPro" id="IPR041620">
    <property type="entry name" value="CdiA_C_tRNase"/>
</dbReference>
<evidence type="ECO:0000313" key="4">
    <source>
        <dbReference type="Proteomes" id="UP000255279"/>
    </source>
</evidence>